<keyword evidence="5" id="KW-0808">Transferase</keyword>
<dbReference type="SUPFAM" id="SSF53335">
    <property type="entry name" value="S-adenosyl-L-methionine-dependent methyltransferases"/>
    <property type="match status" value="1"/>
</dbReference>
<evidence type="ECO:0000259" key="4">
    <source>
        <dbReference type="SMART" id="SM00363"/>
    </source>
</evidence>
<accession>A0A5N6MIJ0</accession>
<dbReference type="InterPro" id="IPR004538">
    <property type="entry name" value="Hemolysin_A/TlyA"/>
</dbReference>
<proteinExistence type="inferred from homology"/>
<name>A0A5N6MIJ0_9MICC</name>
<dbReference type="InterPro" id="IPR047048">
    <property type="entry name" value="TlyA"/>
</dbReference>
<dbReference type="Gene3D" id="3.40.50.150">
    <property type="entry name" value="Vaccinia Virus protein VP39"/>
    <property type="match status" value="1"/>
</dbReference>
<comment type="similarity">
    <text evidence="2">Belongs to the TlyA family.</text>
</comment>
<feature type="domain" description="RNA-binding S4" evidence="4">
    <location>
        <begin position="2"/>
        <end position="68"/>
    </location>
</feature>
<dbReference type="PROSITE" id="PS50889">
    <property type="entry name" value="S4"/>
    <property type="match status" value="1"/>
</dbReference>
<gene>
    <name evidence="5" type="ORF">GD627_10920</name>
</gene>
<keyword evidence="1 3" id="KW-0694">RNA-binding</keyword>
<dbReference type="SUPFAM" id="SSF55174">
    <property type="entry name" value="Alpha-L RNA-binding motif"/>
    <property type="match status" value="1"/>
</dbReference>
<dbReference type="GO" id="GO:0008168">
    <property type="term" value="F:methyltransferase activity"/>
    <property type="evidence" value="ECO:0007669"/>
    <property type="project" value="UniProtKB-KW"/>
</dbReference>
<dbReference type="InterPro" id="IPR036986">
    <property type="entry name" value="S4_RNA-bd_sf"/>
</dbReference>
<keyword evidence="5" id="KW-0489">Methyltransferase</keyword>
<dbReference type="PANTHER" id="PTHR32319">
    <property type="entry name" value="BACTERIAL HEMOLYSIN-LIKE PROTEIN"/>
    <property type="match status" value="1"/>
</dbReference>
<comment type="caution">
    <text evidence="5">The sequence shown here is derived from an EMBL/GenBank/DDBJ whole genome shotgun (WGS) entry which is preliminary data.</text>
</comment>
<dbReference type="RefSeq" id="WP_152272489.1">
    <property type="nucleotide sequence ID" value="NZ_VTFX01000004.1"/>
</dbReference>
<dbReference type="GO" id="GO:0003723">
    <property type="term" value="F:RNA binding"/>
    <property type="evidence" value="ECO:0007669"/>
    <property type="project" value="UniProtKB-KW"/>
</dbReference>
<sequence length="290" mass="29788">MPRLDQELVTRGLARSRTQAAKLIAAGRVLRAGTPAAKASAPVDAAEVLEVLDDGLPDYVSRAGHKLAGALAAFPAVQPHGLRCLDAGASTGGFTDVLLRSGAAHVAAVDVGHGQLVEPLRQDPRVSVYEGMNVRYLDPQEIGGTVDLTVADLSFISLTMVVGPLAAATRPGGSLLLMVKPQFEVGRERLDRTGVVTDPAQHRSAVTAVAAAAMDAGLSIGGIAPSPLPGQNGNVEFFMWLQVPEKIPASTAEQTAVARQGTGAPAAAAAARLVDAAFAGFAERKPGVED</sequence>
<dbReference type="InterPro" id="IPR029063">
    <property type="entry name" value="SAM-dependent_MTases_sf"/>
</dbReference>
<dbReference type="PANTHER" id="PTHR32319:SF0">
    <property type="entry name" value="BACTERIAL HEMOLYSIN-LIKE PROTEIN"/>
    <property type="match status" value="1"/>
</dbReference>
<dbReference type="AlphaFoldDB" id="A0A5N6MIJ0"/>
<dbReference type="CDD" id="cd02440">
    <property type="entry name" value="AdoMet_MTases"/>
    <property type="match status" value="1"/>
</dbReference>
<evidence type="ECO:0000256" key="2">
    <source>
        <dbReference type="ARBA" id="ARBA00029460"/>
    </source>
</evidence>
<dbReference type="InterPro" id="IPR002877">
    <property type="entry name" value="RNA_MeTrfase_FtsJ_dom"/>
</dbReference>
<dbReference type="PIRSF" id="PIRSF005578">
    <property type="entry name" value="TlyA"/>
    <property type="match status" value="1"/>
</dbReference>
<dbReference type="Gene3D" id="3.10.290.10">
    <property type="entry name" value="RNA-binding S4 domain"/>
    <property type="match status" value="1"/>
</dbReference>
<dbReference type="Pfam" id="PF01728">
    <property type="entry name" value="FtsJ"/>
    <property type="match status" value="1"/>
</dbReference>
<dbReference type="InterPro" id="IPR002942">
    <property type="entry name" value="S4_RNA-bd"/>
</dbReference>
<reference evidence="5 6" key="1">
    <citation type="submission" date="2019-08" db="EMBL/GenBank/DDBJ databases">
        <title>Arthrobacter sp. nov., isolated from plateau pika and Tibetan wild ass.</title>
        <authorList>
            <person name="Ge Y."/>
        </authorList>
    </citation>
    <scope>NUCLEOTIDE SEQUENCE [LARGE SCALE GENOMIC DNA]</scope>
    <source>
        <strain evidence="5 6">785</strain>
    </source>
</reference>
<evidence type="ECO:0000256" key="1">
    <source>
        <dbReference type="ARBA" id="ARBA00022884"/>
    </source>
</evidence>
<evidence type="ECO:0000313" key="5">
    <source>
        <dbReference type="EMBL" id="KAD3633316.1"/>
    </source>
</evidence>
<dbReference type="Proteomes" id="UP000326852">
    <property type="component" value="Unassembled WGS sequence"/>
</dbReference>
<protein>
    <submittedName>
        <fullName evidence="5">16S/23S rRNA (Cytidine-2'-O)-methyltransferase</fullName>
    </submittedName>
</protein>
<evidence type="ECO:0000256" key="3">
    <source>
        <dbReference type="PROSITE-ProRule" id="PRU00182"/>
    </source>
</evidence>
<dbReference type="CDD" id="cd00165">
    <property type="entry name" value="S4"/>
    <property type="match status" value="1"/>
</dbReference>
<dbReference type="GO" id="GO:0032259">
    <property type="term" value="P:methylation"/>
    <property type="evidence" value="ECO:0007669"/>
    <property type="project" value="UniProtKB-KW"/>
</dbReference>
<dbReference type="EMBL" id="VTFX01000004">
    <property type="protein sequence ID" value="KAD3633316.1"/>
    <property type="molecule type" value="Genomic_DNA"/>
</dbReference>
<dbReference type="SMART" id="SM00363">
    <property type="entry name" value="S4"/>
    <property type="match status" value="1"/>
</dbReference>
<dbReference type="Pfam" id="PF01479">
    <property type="entry name" value="S4"/>
    <property type="match status" value="1"/>
</dbReference>
<evidence type="ECO:0000313" key="6">
    <source>
        <dbReference type="Proteomes" id="UP000326852"/>
    </source>
</evidence>
<organism evidence="5 6">
    <name type="scientific">Arthrobacter yangruifuii</name>
    <dbReference type="NCBI Taxonomy" id="2606616"/>
    <lineage>
        <taxon>Bacteria</taxon>
        <taxon>Bacillati</taxon>
        <taxon>Actinomycetota</taxon>
        <taxon>Actinomycetes</taxon>
        <taxon>Micrococcales</taxon>
        <taxon>Micrococcaceae</taxon>
        <taxon>Arthrobacter</taxon>
    </lineage>
</organism>
<keyword evidence="6" id="KW-1185">Reference proteome</keyword>